<dbReference type="InterPro" id="IPR049730">
    <property type="entry name" value="SNF2/RAD54-like_C"/>
</dbReference>
<dbReference type="Gene3D" id="3.40.50.300">
    <property type="entry name" value="P-loop containing nucleotide triphosphate hydrolases"/>
    <property type="match status" value="1"/>
</dbReference>
<accession>A0A3B1BN20</accession>
<dbReference type="SMART" id="SM00490">
    <property type="entry name" value="HELICc"/>
    <property type="match status" value="1"/>
</dbReference>
<feature type="compositionally biased region" description="Basic and acidic residues" evidence="2">
    <location>
        <begin position="100"/>
        <end position="110"/>
    </location>
</feature>
<feature type="domain" description="Helicase C-terminal" evidence="5">
    <location>
        <begin position="912"/>
        <end position="1069"/>
    </location>
</feature>
<evidence type="ECO:0000259" key="4">
    <source>
        <dbReference type="PROSITE" id="PS51192"/>
    </source>
</evidence>
<dbReference type="InterPro" id="IPR007527">
    <property type="entry name" value="Znf_SWIM"/>
</dbReference>
<proteinExistence type="predicted"/>
<evidence type="ECO:0000259" key="3">
    <source>
        <dbReference type="PROSITE" id="PS50966"/>
    </source>
</evidence>
<keyword evidence="6" id="KW-0347">Helicase</keyword>
<dbReference type="PROSITE" id="PS50966">
    <property type="entry name" value="ZF_SWIM"/>
    <property type="match status" value="1"/>
</dbReference>
<dbReference type="InterPro" id="IPR038718">
    <property type="entry name" value="SNF2-like_sf"/>
</dbReference>
<dbReference type="GO" id="GO:0004386">
    <property type="term" value="F:helicase activity"/>
    <property type="evidence" value="ECO:0007669"/>
    <property type="project" value="UniProtKB-KW"/>
</dbReference>
<evidence type="ECO:0000256" key="1">
    <source>
        <dbReference type="ARBA" id="ARBA00022801"/>
    </source>
</evidence>
<dbReference type="EMBL" id="UOGD01000039">
    <property type="protein sequence ID" value="VAX15951.1"/>
    <property type="molecule type" value="Genomic_DNA"/>
</dbReference>
<dbReference type="PROSITE" id="PS51192">
    <property type="entry name" value="HELICASE_ATP_BIND_1"/>
    <property type="match status" value="1"/>
</dbReference>
<dbReference type="SMART" id="SM00487">
    <property type="entry name" value="DEXDc"/>
    <property type="match status" value="1"/>
</dbReference>
<dbReference type="AlphaFoldDB" id="A0A3B1BN20"/>
<keyword evidence="6" id="KW-0547">Nucleotide-binding</keyword>
<name>A0A3B1BN20_9ZZZZ</name>
<feature type="region of interest" description="Disordered" evidence="2">
    <location>
        <begin position="97"/>
        <end position="119"/>
    </location>
</feature>
<dbReference type="Pfam" id="PF04434">
    <property type="entry name" value="SWIM"/>
    <property type="match status" value="1"/>
</dbReference>
<reference evidence="6" key="1">
    <citation type="submission" date="2018-06" db="EMBL/GenBank/DDBJ databases">
        <authorList>
            <person name="Zhirakovskaya E."/>
        </authorList>
    </citation>
    <scope>NUCLEOTIDE SEQUENCE</scope>
</reference>
<protein>
    <submittedName>
        <fullName evidence="6">DNA/RNA helicases, SNF2 family</fullName>
    </submittedName>
</protein>
<evidence type="ECO:0000256" key="2">
    <source>
        <dbReference type="SAM" id="MobiDB-lite"/>
    </source>
</evidence>
<dbReference type="InterPro" id="IPR000330">
    <property type="entry name" value="SNF2_N"/>
</dbReference>
<dbReference type="Pfam" id="PF00271">
    <property type="entry name" value="Helicase_C"/>
    <property type="match status" value="1"/>
</dbReference>
<dbReference type="InterPro" id="IPR001650">
    <property type="entry name" value="Helicase_C-like"/>
</dbReference>
<dbReference type="PROSITE" id="PS51194">
    <property type="entry name" value="HELICASE_CTER"/>
    <property type="match status" value="1"/>
</dbReference>
<feature type="domain" description="SWIM-type" evidence="3">
    <location>
        <begin position="49"/>
        <end position="87"/>
    </location>
</feature>
<dbReference type="Pfam" id="PF00176">
    <property type="entry name" value="SNF2-rel_dom"/>
    <property type="match status" value="1"/>
</dbReference>
<dbReference type="PANTHER" id="PTHR10799">
    <property type="entry name" value="SNF2/RAD54 HELICASE FAMILY"/>
    <property type="match status" value="1"/>
</dbReference>
<feature type="domain" description="Helicase ATP-binding" evidence="4">
    <location>
        <begin position="627"/>
        <end position="787"/>
    </location>
</feature>
<dbReference type="Gene3D" id="3.40.50.10810">
    <property type="entry name" value="Tandem AAA-ATPase domain"/>
    <property type="match status" value="1"/>
</dbReference>
<dbReference type="InterPro" id="IPR014001">
    <property type="entry name" value="Helicase_ATP-bd"/>
</dbReference>
<sequence length="1074" mass="125739">MTNLIKNINETFLPKIRTRGEKYFKEGRVKNVEISKNFVSAKIKGSETYHVWIAFDEDLLHKRMSCTCPYFEKDNCKHLAALFYYLNANNYFDSANKSPAQKDENSKESDSTEFSIVNNTEMQNDKSYNNLLAEREFKNYFSPLINDTQKLKKPPKTKYDIAYGISSTGYHSEIFPLRLRLRNDGSIADKSRLYNTNYNSIPYKTLEEKLIIDYLTGYGNNSLYLGQYRSKDDLRKQEMFNDILHSFSDKKVYFQFKYSKFESVEVLNEPAECEVTIDENISDLVLKLSIIIEGKKISKPVITILDEPLWVYAENKIFKVNRLKFEQLELFANENFELYISKDYLSLFEKELLPQIVSKLPIVSNKYKIEELNINPVKKLLLEESGAILLLKIKFSYGNIDLPFVEDEKFATLFVDNKIYKIKRDNDFENNAVEEIKNLYVKKISDGVFTPRKDPINFLFEHFPLFKEMGFEILGQESLKKLKINTSKPKVSFNITSGIDWFDVKTEVDFNGTTIPFSELVEQIKQKKKYLKLSDGSAGILPDKWIKKFQQTLSFGELEKDGIRFSKIQALALEAIIDGADDFETDEKFKEHISKLKSFERIMQQSIPRSFKGKLRDYQKFGLDWLYFLKEYSFGGILADDMGLGKTIQSIALLLKEKSQNKKYTNLIVAPTSVVFNWIDEINKFAPSFSVLNHTGIDRERNDTSVFEKYDVVITSYGLLLRDFELLHNYRFHYIILDESQKIKNPVSKTGRVVRKLKSDYRLCLTGTPIENNLTELWSQMAFLNPGLLGSFKNFNDTFVKVIPKEDDQATLKLLRKTIYPFVLRRTKEVVAKDLPEKTEVIHYCEMEKDQERIYTFWKNSIKVEILKEIEMKGIKKSGFKVLEGLLRLRQICNHPVLVDNSYKKQSVKFEEFKMMLTKVISEGHKVLVFSQFVQMLEIMRGYLDKEKFKYELLTGRTRKREEHVKNFKESDDIKIFLISLRAGGFGLNLTEADYVFHYDPWWNPAVEVQATDRTHRIGQDKNVFVYKFITKNTIEEKILQLQKKKQKLVREILSTETSLLKNLTKEDINILFE</sequence>
<keyword evidence="6" id="KW-0067">ATP-binding</keyword>
<dbReference type="SUPFAM" id="SSF52540">
    <property type="entry name" value="P-loop containing nucleoside triphosphate hydrolases"/>
    <property type="match status" value="2"/>
</dbReference>
<evidence type="ECO:0000313" key="6">
    <source>
        <dbReference type="EMBL" id="VAX15951.1"/>
    </source>
</evidence>
<evidence type="ECO:0000259" key="5">
    <source>
        <dbReference type="PROSITE" id="PS51194"/>
    </source>
</evidence>
<dbReference type="GO" id="GO:0005524">
    <property type="term" value="F:ATP binding"/>
    <property type="evidence" value="ECO:0007669"/>
    <property type="project" value="InterPro"/>
</dbReference>
<gene>
    <name evidence="6" type="ORF">MNBD_IGNAVI01-207</name>
</gene>
<keyword evidence="1" id="KW-0378">Hydrolase</keyword>
<dbReference type="CDD" id="cd18012">
    <property type="entry name" value="DEXQc_arch_SWI2_SNF2"/>
    <property type="match status" value="1"/>
</dbReference>
<organism evidence="6">
    <name type="scientific">hydrothermal vent metagenome</name>
    <dbReference type="NCBI Taxonomy" id="652676"/>
    <lineage>
        <taxon>unclassified sequences</taxon>
        <taxon>metagenomes</taxon>
        <taxon>ecological metagenomes</taxon>
    </lineage>
</organism>
<dbReference type="InterPro" id="IPR027417">
    <property type="entry name" value="P-loop_NTPase"/>
</dbReference>
<dbReference type="GO" id="GO:0008270">
    <property type="term" value="F:zinc ion binding"/>
    <property type="evidence" value="ECO:0007669"/>
    <property type="project" value="InterPro"/>
</dbReference>
<dbReference type="GO" id="GO:0016787">
    <property type="term" value="F:hydrolase activity"/>
    <property type="evidence" value="ECO:0007669"/>
    <property type="project" value="UniProtKB-KW"/>
</dbReference>
<dbReference type="CDD" id="cd18793">
    <property type="entry name" value="SF2_C_SNF"/>
    <property type="match status" value="1"/>
</dbReference>